<feature type="domain" description="Glycosyltransferase family 28 N-terminal" evidence="1">
    <location>
        <begin position="5"/>
        <end position="142"/>
    </location>
</feature>
<dbReference type="RefSeq" id="WP_259097614.1">
    <property type="nucleotide sequence ID" value="NZ_BAAAZC010000016.1"/>
</dbReference>
<protein>
    <submittedName>
        <fullName evidence="3">Glycosyltransferase</fullName>
    </submittedName>
</protein>
<dbReference type="Proteomes" id="UP001500742">
    <property type="component" value="Unassembled WGS sequence"/>
</dbReference>
<dbReference type="EMBL" id="BAAAZC010000016">
    <property type="protein sequence ID" value="GAA3972366.1"/>
    <property type="molecule type" value="Genomic_DNA"/>
</dbReference>
<dbReference type="InterPro" id="IPR004276">
    <property type="entry name" value="GlycoTrans_28_N"/>
</dbReference>
<evidence type="ECO:0000313" key="3">
    <source>
        <dbReference type="EMBL" id="GAA3972366.1"/>
    </source>
</evidence>
<sequence>MKYGIIVMGSRGDVQPFIAIALDLINKGHDAVIIAPENFKDYVEGFNVSFRPVSTNAEKSIQTPEILKLLKTGNILRFISHINKITAETAPQLNKEIVAWTLDCDFLIAASLTSFMALCIGEKYNKPVGMVFLSMPITPTREFPHAIFGRVNLGWLNKATYKLNSLLWLSFKGAVTGFRKSLGLPYKNMMGYLGRSNTLTLYPMSKHLLTKPKDWVSNTHVTGFLSLPPDSRANHFMDKLPDGFEAWLKAGDQPIYIGFGSIPIPDPVKLVGIMMEILNTTDHRILFCIGWSVIAEIPQHKNLFVVPSVNHDRVLPLCKVAIIHGGIGTVGAVIKSKIPVIIVSILADQPYNGKMVEQLKIGVHIPFKTVNTQKLLKAIALTQTEEYKRNAETLGEKINMEDGAAECVEIMEAYFNR</sequence>
<dbReference type="InterPro" id="IPR002213">
    <property type="entry name" value="UDP_glucos_trans"/>
</dbReference>
<comment type="caution">
    <text evidence="3">The sequence shown here is derived from an EMBL/GenBank/DDBJ whole genome shotgun (WGS) entry which is preliminary data.</text>
</comment>
<proteinExistence type="predicted"/>
<evidence type="ECO:0000313" key="4">
    <source>
        <dbReference type="Proteomes" id="UP001500742"/>
    </source>
</evidence>
<dbReference type="CDD" id="cd03784">
    <property type="entry name" value="GT1_Gtf-like"/>
    <property type="match status" value="1"/>
</dbReference>
<dbReference type="Gene3D" id="3.40.50.2000">
    <property type="entry name" value="Glycogen Phosphorylase B"/>
    <property type="match status" value="2"/>
</dbReference>
<gene>
    <name evidence="3" type="ORF">GCM10022210_22560</name>
</gene>
<dbReference type="Pfam" id="PF03033">
    <property type="entry name" value="Glyco_transf_28"/>
    <property type="match status" value="1"/>
</dbReference>
<dbReference type="SUPFAM" id="SSF53756">
    <property type="entry name" value="UDP-Glycosyltransferase/glycogen phosphorylase"/>
    <property type="match status" value="1"/>
</dbReference>
<organism evidence="3 4">
    <name type="scientific">Mucilaginibacter dorajii</name>
    <dbReference type="NCBI Taxonomy" id="692994"/>
    <lineage>
        <taxon>Bacteria</taxon>
        <taxon>Pseudomonadati</taxon>
        <taxon>Bacteroidota</taxon>
        <taxon>Sphingobacteriia</taxon>
        <taxon>Sphingobacteriales</taxon>
        <taxon>Sphingobacteriaceae</taxon>
        <taxon>Mucilaginibacter</taxon>
    </lineage>
</organism>
<dbReference type="PANTHER" id="PTHR48050">
    <property type="entry name" value="STEROL 3-BETA-GLUCOSYLTRANSFERASE"/>
    <property type="match status" value="1"/>
</dbReference>
<dbReference type="PANTHER" id="PTHR48050:SF13">
    <property type="entry name" value="STEROL 3-BETA-GLUCOSYLTRANSFERASE UGT80A2"/>
    <property type="match status" value="1"/>
</dbReference>
<accession>A0ABP7PWT9</accession>
<evidence type="ECO:0000259" key="1">
    <source>
        <dbReference type="Pfam" id="PF03033"/>
    </source>
</evidence>
<keyword evidence="4" id="KW-1185">Reference proteome</keyword>
<reference evidence="4" key="1">
    <citation type="journal article" date="2019" name="Int. J. Syst. Evol. Microbiol.">
        <title>The Global Catalogue of Microorganisms (GCM) 10K type strain sequencing project: providing services to taxonomists for standard genome sequencing and annotation.</title>
        <authorList>
            <consortium name="The Broad Institute Genomics Platform"/>
            <consortium name="The Broad Institute Genome Sequencing Center for Infectious Disease"/>
            <person name="Wu L."/>
            <person name="Ma J."/>
        </authorList>
    </citation>
    <scope>NUCLEOTIDE SEQUENCE [LARGE SCALE GENOMIC DNA]</scope>
    <source>
        <strain evidence="4">JCM 16601</strain>
    </source>
</reference>
<dbReference type="Pfam" id="PF06722">
    <property type="entry name" value="EryCIII-like_C"/>
    <property type="match status" value="1"/>
</dbReference>
<dbReference type="InterPro" id="IPR010610">
    <property type="entry name" value="EryCIII-like_C"/>
</dbReference>
<evidence type="ECO:0000259" key="2">
    <source>
        <dbReference type="Pfam" id="PF06722"/>
    </source>
</evidence>
<name>A0ABP7PWT9_9SPHI</name>
<dbReference type="InterPro" id="IPR050426">
    <property type="entry name" value="Glycosyltransferase_28"/>
</dbReference>
<feature type="domain" description="Erythromycin biosynthesis protein CIII-like C-terminal" evidence="2">
    <location>
        <begin position="293"/>
        <end position="412"/>
    </location>
</feature>